<feature type="domain" description="DUF11" evidence="3">
    <location>
        <begin position="942"/>
        <end position="994"/>
    </location>
</feature>
<keyword evidence="2" id="KW-0812">Transmembrane</keyword>
<dbReference type="Proteomes" id="UP000306236">
    <property type="component" value="Unassembled WGS sequence"/>
</dbReference>
<dbReference type="Pfam" id="PF01345">
    <property type="entry name" value="DUF11"/>
    <property type="match status" value="7"/>
</dbReference>
<evidence type="ECO:0000259" key="3">
    <source>
        <dbReference type="Pfam" id="PF01345"/>
    </source>
</evidence>
<feature type="domain" description="DUF11" evidence="3">
    <location>
        <begin position="1123"/>
        <end position="1244"/>
    </location>
</feature>
<dbReference type="OrthoDB" id="158862at2"/>
<feature type="domain" description="DUF11" evidence="3">
    <location>
        <begin position="806"/>
        <end position="934"/>
    </location>
</feature>
<dbReference type="NCBIfam" id="TIGR01451">
    <property type="entry name" value="B_ant_repeat"/>
    <property type="match status" value="4"/>
</dbReference>
<feature type="domain" description="DUF11" evidence="3">
    <location>
        <begin position="500"/>
        <end position="621"/>
    </location>
</feature>
<keyword evidence="5" id="KW-1185">Reference proteome</keyword>
<dbReference type="Gene3D" id="2.60.40.740">
    <property type="match status" value="1"/>
</dbReference>
<evidence type="ECO:0000256" key="1">
    <source>
        <dbReference type="SAM" id="MobiDB-lite"/>
    </source>
</evidence>
<proteinExistence type="predicted"/>
<evidence type="ECO:0000313" key="4">
    <source>
        <dbReference type="EMBL" id="THJ34049.1"/>
    </source>
</evidence>
<keyword evidence="2" id="KW-0472">Membrane</keyword>
<feature type="domain" description="DUF11" evidence="3">
    <location>
        <begin position="726"/>
        <end position="796"/>
    </location>
</feature>
<dbReference type="InterPro" id="IPR013783">
    <property type="entry name" value="Ig-like_fold"/>
</dbReference>
<organism evidence="4 5">
    <name type="scientific">Lampropedia aestuarii</name>
    <dbReference type="NCBI Taxonomy" id="2562762"/>
    <lineage>
        <taxon>Bacteria</taxon>
        <taxon>Pseudomonadati</taxon>
        <taxon>Pseudomonadota</taxon>
        <taxon>Betaproteobacteria</taxon>
        <taxon>Burkholderiales</taxon>
        <taxon>Comamonadaceae</taxon>
        <taxon>Lampropedia</taxon>
    </lineage>
</organism>
<dbReference type="PANTHER" id="PTHR34819">
    <property type="entry name" value="LARGE CYSTEINE-RICH PERIPLASMIC PROTEIN OMCB"/>
    <property type="match status" value="1"/>
</dbReference>
<dbReference type="EMBL" id="SSWX01000008">
    <property type="protein sequence ID" value="THJ34049.1"/>
    <property type="molecule type" value="Genomic_DNA"/>
</dbReference>
<feature type="transmembrane region" description="Helical" evidence="2">
    <location>
        <begin position="1257"/>
        <end position="1277"/>
    </location>
</feature>
<protein>
    <submittedName>
        <fullName evidence="4">DUF11 domain-containing protein</fullName>
    </submittedName>
</protein>
<feature type="domain" description="DUF11" evidence="3">
    <location>
        <begin position="363"/>
        <end position="491"/>
    </location>
</feature>
<gene>
    <name evidence="4" type="ORF">E8K88_08140</name>
</gene>
<feature type="compositionally biased region" description="Polar residues" evidence="1">
    <location>
        <begin position="765"/>
        <end position="781"/>
    </location>
</feature>
<evidence type="ECO:0000256" key="2">
    <source>
        <dbReference type="SAM" id="Phobius"/>
    </source>
</evidence>
<dbReference type="InterPro" id="IPR047589">
    <property type="entry name" value="DUF11_rpt"/>
</dbReference>
<keyword evidence="2" id="KW-1133">Transmembrane helix</keyword>
<dbReference type="Gene3D" id="2.60.40.10">
    <property type="entry name" value="Immunoglobulins"/>
    <property type="match status" value="1"/>
</dbReference>
<comment type="caution">
    <text evidence="4">The sequence shown here is derived from an EMBL/GenBank/DDBJ whole genome shotgun (WGS) entry which is preliminary data.</text>
</comment>
<feature type="region of interest" description="Disordered" evidence="1">
    <location>
        <begin position="763"/>
        <end position="798"/>
    </location>
</feature>
<dbReference type="InterPro" id="IPR001434">
    <property type="entry name" value="OmcB-like_DUF11"/>
</dbReference>
<reference evidence="4 5" key="1">
    <citation type="submission" date="2019-04" db="EMBL/GenBank/DDBJ databases">
        <title>Lampropedia sp YIM MLB12 draf genome.</title>
        <authorList>
            <person name="Wang Y.-X."/>
        </authorList>
    </citation>
    <scope>NUCLEOTIDE SEQUENCE [LARGE SCALE GENOMIC DNA]</scope>
    <source>
        <strain evidence="4 5">YIM MLB12</strain>
    </source>
</reference>
<feature type="domain" description="DUF11" evidence="3">
    <location>
        <begin position="241"/>
        <end position="354"/>
    </location>
</feature>
<dbReference type="InterPro" id="IPR051172">
    <property type="entry name" value="Chlamydia_OmcB"/>
</dbReference>
<sequence length="1281" mass="133086">MLHLQMPTCFYNTVALPQHNSLVCDFADSSLGPWSFIDGDLEVRELIQLRTLPIWQHVGKTAIWSLMAMGAGSAVAQNGLVEVVVNHNAIPESATGPAGGSFAYAPLVSLNAGSAAKNLKLTQVLPVGVRLDSIAFEPSNGGACSSTGMPFDTTAANNTIACDLNDINVPGTENGIRVLFNVTIPEVGTDWAAYASATADNASETPGSNKDLERRITTTEAADLGIDLFGPAGGVKQFSPFDYRIQVSNYGPSAIPATGKVVVEFTVPAESSAGQASGAGWSCDPNGGDAGTKMVCSHAGPLERDTKVANDLIIPVTPLASGELTATANVTGKKAGETDMPDAVLTNNTKVATVMVEKDNVVDITVAKTASPTTIDQTDAAATVTYTITPTRVSGADAPNNVQIVDPLLDARISSYTLAPTNNWDCTASTASKIDCSFTGDTTPAVGSAYPPVTFTAIVNPTAGGTVENTATVSAENEAEGARSNNTSTAVVHISNQVNLTLNKSASKSPIKAGEAFDWTLNVRNQGSLPVKPNQTITLIDNVPEGIEITGFSNASGSSGWSCAPAAVQGPATVTCTNNGGLAGGSTSGIVLAAKGTFSGDKSFNEVKNTAAITGVAGRDTTGNLESSANVNVSEHQVDIGIAKTLLSAETVDSGDEVTYQLTVKNHDAVNPSTGIIVTDVLNNLVTAQAGCQFDASGNCEGPGQWPVGGFISANILNPVGQGSCSANGNSNSTSRTVTCNIAELAAGATAVIEIKARHFADNADGSNQPKAVTNQASVRSTEVEDPNSDNDTSNTVTVNVKPKTDIQVFKTATPEEAALGEPVIYTLHVYNAGPSYAAAVSLEDALPGNAHWIAKEFTNNTAACNGIDDDAVGQTLVCNWASPLAPNEQFAISYALRSSPTADPEKDVLDNTVDVDTSTAELTKANNRDTAQVALKKAELDVTINMQHTDDSLVLGKETEYTITVTNTGPSYATQVKVTDAFHSTLAIGNNQYPSSAKFSYEGMTELSRSTNASGAAKEDLLNDKSVLCVDPAVGSISSSGEDLVCIFDKLAPNETITIKFRMKAAELPEGKNTGTIFHNAKVELFEEEFLSNGSDTLVNNFTSDRTSARRTDSTPTPTVADLSLTKEADSEVSKDSPALKAGDPLVYTLTVTNLGPEVSPSSLVKDTLPEGLEYVAAAGCAYVPSTRELTCEVGELTVGADKEFMVETTIAMPYSAGPLLTNKAQVIAEGDPNPSNNEDETTTKVFVPATPVPTLGSLGMLALIALLAAFAVPSLRRRV</sequence>
<name>A0A4S5BP34_9BURK</name>
<accession>A0A4S5BP34</accession>
<evidence type="ECO:0000313" key="5">
    <source>
        <dbReference type="Proteomes" id="UP000306236"/>
    </source>
</evidence>